<keyword evidence="2 5" id="KW-0812">Transmembrane</keyword>
<feature type="domain" description="Sugar phosphate transporter" evidence="6">
    <location>
        <begin position="79"/>
        <end position="171"/>
    </location>
</feature>
<dbReference type="AlphaFoldDB" id="A0ABD1S9V8"/>
<evidence type="ECO:0000256" key="5">
    <source>
        <dbReference type="SAM" id="Phobius"/>
    </source>
</evidence>
<dbReference type="Pfam" id="PF03151">
    <property type="entry name" value="TPT"/>
    <property type="match status" value="1"/>
</dbReference>
<gene>
    <name evidence="7" type="ORF">Adt_22991</name>
</gene>
<comment type="caution">
    <text evidence="7">The sequence shown here is derived from an EMBL/GenBank/DDBJ whole genome shotgun (WGS) entry which is preliminary data.</text>
</comment>
<dbReference type="PANTHER" id="PTHR11132">
    <property type="entry name" value="SOLUTE CARRIER FAMILY 35"/>
    <property type="match status" value="1"/>
</dbReference>
<proteinExistence type="predicted"/>
<comment type="subcellular location">
    <subcellularLocation>
        <location evidence="1">Membrane</location>
        <topology evidence="1">Multi-pass membrane protein</topology>
    </subcellularLocation>
</comment>
<protein>
    <submittedName>
        <fullName evidence="7">Glucose-6-phosphate/phosphate and phosphoenolpyruvate/phosphate antiporter</fullName>
    </submittedName>
</protein>
<evidence type="ECO:0000256" key="2">
    <source>
        <dbReference type="ARBA" id="ARBA00022692"/>
    </source>
</evidence>
<dbReference type="Proteomes" id="UP001604336">
    <property type="component" value="Unassembled WGS sequence"/>
</dbReference>
<evidence type="ECO:0000256" key="3">
    <source>
        <dbReference type="ARBA" id="ARBA00022989"/>
    </source>
</evidence>
<keyword evidence="8" id="KW-1185">Reference proteome</keyword>
<reference evidence="8" key="1">
    <citation type="submission" date="2024-07" db="EMBL/GenBank/DDBJ databases">
        <title>Two chromosome-level genome assemblies of Korean endemic species Abeliophyllum distichum and Forsythia ovata (Oleaceae).</title>
        <authorList>
            <person name="Jang H."/>
        </authorList>
    </citation>
    <scope>NUCLEOTIDE SEQUENCE [LARGE SCALE GENOMIC DNA]</scope>
</reference>
<organism evidence="7 8">
    <name type="scientific">Abeliophyllum distichum</name>
    <dbReference type="NCBI Taxonomy" id="126358"/>
    <lineage>
        <taxon>Eukaryota</taxon>
        <taxon>Viridiplantae</taxon>
        <taxon>Streptophyta</taxon>
        <taxon>Embryophyta</taxon>
        <taxon>Tracheophyta</taxon>
        <taxon>Spermatophyta</taxon>
        <taxon>Magnoliopsida</taxon>
        <taxon>eudicotyledons</taxon>
        <taxon>Gunneridae</taxon>
        <taxon>Pentapetalae</taxon>
        <taxon>asterids</taxon>
        <taxon>lamiids</taxon>
        <taxon>Lamiales</taxon>
        <taxon>Oleaceae</taxon>
        <taxon>Forsythieae</taxon>
        <taxon>Abeliophyllum</taxon>
    </lineage>
</organism>
<feature type="transmembrane region" description="Helical" evidence="5">
    <location>
        <begin position="141"/>
        <end position="164"/>
    </location>
</feature>
<evidence type="ECO:0000259" key="6">
    <source>
        <dbReference type="Pfam" id="PF03151"/>
    </source>
</evidence>
<name>A0ABD1S9V8_9LAMI</name>
<sequence>MAAEEAEEAAVEEVEAAAAVVEVVAVAVEISKSRSDFGKILVPPFGFSSRFLSRAASGAPQEASPDGEIEVIKPSKNAKLALIFGLWYFHNIVFNIYNKKVLNIFPYPWLLASFQLFCGSVWMFILWSLKLQPCPKINKSFIVALLGPALFHTIGHISACVSFSKVAVLFCGKCRADITDDSTSGLPPTTTSLLHDMMMNNPRPLSSTGFEWLTFEDAFGGILNSLKKDENFHATHNQFSRNEGGNGVGIDGTTRDFLGLRPISHSEILSFTGFDHNCINTSYEDRNENPKSWKG</sequence>
<accession>A0ABD1S9V8</accession>
<dbReference type="EMBL" id="JBFOLK010000007">
    <property type="protein sequence ID" value="KAL2497441.1"/>
    <property type="molecule type" value="Genomic_DNA"/>
</dbReference>
<feature type="transmembrane region" description="Helical" evidence="5">
    <location>
        <begin position="109"/>
        <end position="129"/>
    </location>
</feature>
<dbReference type="InterPro" id="IPR004853">
    <property type="entry name" value="Sugar_P_trans_dom"/>
</dbReference>
<keyword evidence="3 5" id="KW-1133">Transmembrane helix</keyword>
<keyword evidence="4 5" id="KW-0472">Membrane</keyword>
<dbReference type="GO" id="GO:0016020">
    <property type="term" value="C:membrane"/>
    <property type="evidence" value="ECO:0007669"/>
    <property type="project" value="UniProtKB-SubCell"/>
</dbReference>
<evidence type="ECO:0000256" key="4">
    <source>
        <dbReference type="ARBA" id="ARBA00023136"/>
    </source>
</evidence>
<dbReference type="InterPro" id="IPR050186">
    <property type="entry name" value="TPT_transporter"/>
</dbReference>
<evidence type="ECO:0000313" key="8">
    <source>
        <dbReference type="Proteomes" id="UP001604336"/>
    </source>
</evidence>
<feature type="transmembrane region" description="Helical" evidence="5">
    <location>
        <begin position="80"/>
        <end position="97"/>
    </location>
</feature>
<evidence type="ECO:0000256" key="1">
    <source>
        <dbReference type="ARBA" id="ARBA00004141"/>
    </source>
</evidence>
<evidence type="ECO:0000313" key="7">
    <source>
        <dbReference type="EMBL" id="KAL2497441.1"/>
    </source>
</evidence>